<protein>
    <submittedName>
        <fullName evidence="1">Uncharacterized protein</fullName>
    </submittedName>
</protein>
<dbReference type="Proteomes" id="UP000276568">
    <property type="component" value="Unassembled WGS sequence"/>
</dbReference>
<evidence type="ECO:0000313" key="1">
    <source>
        <dbReference type="EMBL" id="RNM29661.1"/>
    </source>
</evidence>
<dbReference type="OrthoDB" id="9956584at2"/>
<sequence length="89" mass="10052">MFRDLFFDGLKQNSAWVLEDDNGNEYTVFKDLTVVAPDKTYKCNSIDEVMAIPTTSSDQTVGDLIDHLRSLDFNHVSQNTHPTSRSIQG</sequence>
<proteinExistence type="predicted"/>
<comment type="caution">
    <text evidence="1">The sequence shown here is derived from an EMBL/GenBank/DDBJ whole genome shotgun (WGS) entry which is preliminary data.</text>
</comment>
<organism evidence="1 2">
    <name type="scientific">Absicoccus porci</name>
    <dbReference type="NCBI Taxonomy" id="2486576"/>
    <lineage>
        <taxon>Bacteria</taxon>
        <taxon>Bacillati</taxon>
        <taxon>Bacillota</taxon>
        <taxon>Erysipelotrichia</taxon>
        <taxon>Erysipelotrichales</taxon>
        <taxon>Erysipelotrichaceae</taxon>
        <taxon>Absicoccus</taxon>
    </lineage>
</organism>
<dbReference type="EMBL" id="RJQC01000003">
    <property type="protein sequence ID" value="RNM29661.1"/>
    <property type="molecule type" value="Genomic_DNA"/>
</dbReference>
<evidence type="ECO:0000313" key="2">
    <source>
        <dbReference type="Proteomes" id="UP000276568"/>
    </source>
</evidence>
<dbReference type="RefSeq" id="WP_128520736.1">
    <property type="nucleotide sequence ID" value="NZ_CAUWBR010000015.1"/>
</dbReference>
<keyword evidence="2" id="KW-1185">Reference proteome</keyword>
<reference evidence="1 2" key="1">
    <citation type="submission" date="2018-11" db="EMBL/GenBank/DDBJ databases">
        <title>Clostridium sp. nov., a member of the family Erysipelotrichaceae isolated from pig faeces.</title>
        <authorList>
            <person name="Chang Y.-H."/>
        </authorList>
    </citation>
    <scope>NUCLEOTIDE SEQUENCE [LARGE SCALE GENOMIC DNA]</scope>
    <source>
        <strain evidence="1 2">YH-panp20</strain>
    </source>
</reference>
<gene>
    <name evidence="1" type="ORF">EDX97_08465</name>
</gene>
<accession>A0A3N0HY31</accession>
<dbReference type="AlphaFoldDB" id="A0A3N0HY31"/>
<name>A0A3N0HY31_9FIRM</name>